<evidence type="ECO:0000313" key="3">
    <source>
        <dbReference type="EMBL" id="CUN44413.1"/>
    </source>
</evidence>
<feature type="binding site" evidence="2">
    <location>
        <position position="193"/>
    </location>
    <ligand>
        <name>ATP</name>
        <dbReference type="ChEBI" id="CHEBI:30616"/>
    </ligand>
</feature>
<evidence type="ECO:0000256" key="2">
    <source>
        <dbReference type="HAMAP-Rule" id="MF_01539"/>
    </source>
</evidence>
<dbReference type="SUPFAM" id="SSF52374">
    <property type="entry name" value="Nucleotidylyl transferase"/>
    <property type="match status" value="1"/>
</dbReference>
<reference evidence="3 4" key="1">
    <citation type="submission" date="2015-09" db="EMBL/GenBank/DDBJ databases">
        <authorList>
            <consortium name="Pathogen Informatics"/>
        </authorList>
    </citation>
    <scope>NUCLEOTIDE SEQUENCE [LARGE SCALE GENOMIC DNA]</scope>
    <source>
        <strain evidence="3 4">2789STDY5608850</strain>
    </source>
</reference>
<dbReference type="Proteomes" id="UP000095651">
    <property type="component" value="Unassembled WGS sequence"/>
</dbReference>
<dbReference type="InterPro" id="IPR014729">
    <property type="entry name" value="Rossmann-like_a/b/a_fold"/>
</dbReference>
<accession>A0A173WY59</accession>
<dbReference type="PANTHER" id="PTHR37825:SF1">
    <property type="entry name" value="TRNA(MET) CYTIDINE ACETATE LIGASE"/>
    <property type="match status" value="1"/>
</dbReference>
<dbReference type="GO" id="GO:0000049">
    <property type="term" value="F:tRNA binding"/>
    <property type="evidence" value="ECO:0007669"/>
    <property type="project" value="UniProtKB-KW"/>
</dbReference>
<keyword evidence="2" id="KW-0963">Cytoplasm</keyword>
<dbReference type="Gene3D" id="3.40.50.620">
    <property type="entry name" value="HUPs"/>
    <property type="match status" value="1"/>
</dbReference>
<dbReference type="GO" id="GO:0005524">
    <property type="term" value="F:ATP binding"/>
    <property type="evidence" value="ECO:0007669"/>
    <property type="project" value="UniProtKB-KW"/>
</dbReference>
<keyword evidence="1 2" id="KW-0819">tRNA processing</keyword>
<keyword evidence="2" id="KW-0820">tRNA-binding</keyword>
<dbReference type="RefSeq" id="WP_055652650.1">
    <property type="nucleotide sequence ID" value="NZ_CABIXC010000001.1"/>
</dbReference>
<comment type="similarity">
    <text evidence="2">Belongs to the TmcAL family.</text>
</comment>
<evidence type="ECO:0000313" key="4">
    <source>
        <dbReference type="Proteomes" id="UP000095651"/>
    </source>
</evidence>
<feature type="binding site" evidence="2">
    <location>
        <position position="168"/>
    </location>
    <ligand>
        <name>ATP</name>
        <dbReference type="ChEBI" id="CHEBI:30616"/>
    </ligand>
</feature>
<dbReference type="EMBL" id="CYZE01000001">
    <property type="protein sequence ID" value="CUN44413.1"/>
    <property type="molecule type" value="Genomic_DNA"/>
</dbReference>
<organism evidence="3 4">
    <name type="scientific">Hungatella hathewayi</name>
    <dbReference type="NCBI Taxonomy" id="154046"/>
    <lineage>
        <taxon>Bacteria</taxon>
        <taxon>Bacillati</taxon>
        <taxon>Bacillota</taxon>
        <taxon>Clostridia</taxon>
        <taxon>Lachnospirales</taxon>
        <taxon>Lachnospiraceae</taxon>
        <taxon>Hungatella</taxon>
    </lineage>
</organism>
<feature type="binding site" evidence="2">
    <location>
        <begin position="13"/>
        <end position="26"/>
    </location>
    <ligand>
        <name>ATP</name>
        <dbReference type="ChEBI" id="CHEBI:30616"/>
    </ligand>
</feature>
<keyword evidence="2" id="KW-0067">ATP-binding</keyword>
<keyword evidence="2" id="KW-0694">RNA-binding</keyword>
<dbReference type="GO" id="GO:0016879">
    <property type="term" value="F:ligase activity, forming carbon-nitrogen bonds"/>
    <property type="evidence" value="ECO:0007669"/>
    <property type="project" value="UniProtKB-UniRule"/>
</dbReference>
<feature type="binding site" evidence="2">
    <location>
        <position position="108"/>
    </location>
    <ligand>
        <name>ATP</name>
        <dbReference type="ChEBI" id="CHEBI:30616"/>
    </ligand>
</feature>
<dbReference type="GO" id="GO:0006400">
    <property type="term" value="P:tRNA modification"/>
    <property type="evidence" value="ECO:0007669"/>
    <property type="project" value="UniProtKB-UniRule"/>
</dbReference>
<comment type="caution">
    <text evidence="2">Lacks conserved residue(s) required for the propagation of feature annotation.</text>
</comment>
<dbReference type="GO" id="GO:0016740">
    <property type="term" value="F:transferase activity"/>
    <property type="evidence" value="ECO:0007669"/>
    <property type="project" value="UniProtKB-KW"/>
</dbReference>
<dbReference type="EC" id="6.3.4.-" evidence="2"/>
<dbReference type="NCBIfam" id="NF010191">
    <property type="entry name" value="PRK13670.1"/>
    <property type="match status" value="1"/>
</dbReference>
<dbReference type="PANTHER" id="PTHR37825">
    <property type="entry name" value="TRNA(MET) CYTIDINE ACETATE LIGASE"/>
    <property type="match status" value="1"/>
</dbReference>
<keyword evidence="2" id="KW-0547">Nucleotide-binding</keyword>
<comment type="subcellular location">
    <subcellularLocation>
        <location evidence="2">Cytoplasm</location>
    </subcellularLocation>
</comment>
<dbReference type="AlphaFoldDB" id="A0A173WY59"/>
<dbReference type="Pfam" id="PF05636">
    <property type="entry name" value="HIGH_NTase1"/>
    <property type="match status" value="1"/>
</dbReference>
<dbReference type="GO" id="GO:0005737">
    <property type="term" value="C:cytoplasm"/>
    <property type="evidence" value="ECO:0007669"/>
    <property type="project" value="UniProtKB-SubCell"/>
</dbReference>
<evidence type="ECO:0000256" key="1">
    <source>
        <dbReference type="ARBA" id="ARBA00022694"/>
    </source>
</evidence>
<gene>
    <name evidence="2" type="primary">tmcAL</name>
    <name evidence="3" type="ORF">ERS852407_00203</name>
</gene>
<dbReference type="HAMAP" id="MF_01539">
    <property type="entry name" value="TmcAL"/>
    <property type="match status" value="1"/>
</dbReference>
<comment type="function">
    <text evidence="2">Catalyzes the formation of N(4)-acetylcytidine (ac(4)C) at the wobble position of elongator tRNA(Met), using acetate and ATP as substrates. First activates an acetate ion to form acetyladenylate (Ac-AMP) and then transfers the acetyl group to tRNA to form ac(4)C34.</text>
</comment>
<sequence length="419" mass="45849">MTKNENAYIIGIIAEYNPLHKGHAWHIQKAKELAGAKYCVAVMSGDFVQRGAPAIFDKYTRTAMALEAGADLVLEMPSIFAASSAEDFAACGIALLDRLGVVGSVCFGSECGNMEEISRAASILASEPDLYTAALKEQLKKGFSWPQARAHALSLTGDFDKELLDSPNNILGIEYAKALIRRKSPIRPITVLRQGSGYHDTGFSDVFCSASAIRKELEANASNDGEGLPASVLQGMPSFAGHFLEQAYPVFLNDFSTLLNTTLLRMTAASDPFEQYLDVSDDLAARIRKELLSFSSFEDRIGALKTRQYTYTRISRALLHLLLGITDQEIMAGRAADYAPYARVLGFNRGASAVLSDIKKRGTIPLITKTADAGNLLEGTAWEMFQKDLFCSHLYQAVVSGKYHTRLKNEYTHSVVMKS</sequence>
<dbReference type="InterPro" id="IPR008513">
    <property type="entry name" value="tRNA(Met)_cyd_acetate_ligase"/>
</dbReference>
<protein>
    <recommendedName>
        <fullName evidence="2">tRNA(Met) cytidine acetate ligase</fullName>
        <ecNumber evidence="2">6.3.4.-</ecNumber>
    </recommendedName>
</protein>
<name>A0A173WY59_9FIRM</name>
<proteinExistence type="inferred from homology"/>
<keyword evidence="3" id="KW-0808">Transferase</keyword>
<keyword evidence="2" id="KW-0436">Ligase</keyword>
<comment type="catalytic activity">
    <reaction evidence="2">
        <text>cytidine(34) in elongator tRNA(Met) + acetate + ATP = N(4)-acetylcytidine(34) in elongator tRNA(Met) + AMP + diphosphate</text>
        <dbReference type="Rhea" id="RHEA:58144"/>
        <dbReference type="Rhea" id="RHEA-COMP:10693"/>
        <dbReference type="Rhea" id="RHEA-COMP:10694"/>
        <dbReference type="ChEBI" id="CHEBI:30089"/>
        <dbReference type="ChEBI" id="CHEBI:30616"/>
        <dbReference type="ChEBI" id="CHEBI:33019"/>
        <dbReference type="ChEBI" id="CHEBI:74900"/>
        <dbReference type="ChEBI" id="CHEBI:82748"/>
        <dbReference type="ChEBI" id="CHEBI:456215"/>
    </reaction>
</comment>